<dbReference type="Gene3D" id="2.70.70.10">
    <property type="entry name" value="Glucose Permease (Domain IIA)"/>
    <property type="match status" value="1"/>
</dbReference>
<evidence type="ECO:0000256" key="1">
    <source>
        <dbReference type="SAM" id="SignalP"/>
    </source>
</evidence>
<protein>
    <submittedName>
        <fullName evidence="3">M23 family metallopeptidase</fullName>
    </submittedName>
</protein>
<proteinExistence type="predicted"/>
<dbReference type="InterPro" id="IPR050570">
    <property type="entry name" value="Cell_wall_metabolism_enzyme"/>
</dbReference>
<feature type="domain" description="M23ase beta-sheet core" evidence="2">
    <location>
        <begin position="61"/>
        <end position="187"/>
    </location>
</feature>
<dbReference type="InterPro" id="IPR016047">
    <property type="entry name" value="M23ase_b-sheet_dom"/>
</dbReference>
<organism evidence="3 4">
    <name type="scientific">Magnetospirillum aberrantis SpK</name>
    <dbReference type="NCBI Taxonomy" id="908842"/>
    <lineage>
        <taxon>Bacteria</taxon>
        <taxon>Pseudomonadati</taxon>
        <taxon>Pseudomonadota</taxon>
        <taxon>Alphaproteobacteria</taxon>
        <taxon>Rhodospirillales</taxon>
        <taxon>Rhodospirillaceae</taxon>
        <taxon>Magnetospirillum</taxon>
    </lineage>
</organism>
<reference evidence="3 4" key="1">
    <citation type="submission" date="2020-02" db="EMBL/GenBank/DDBJ databases">
        <authorList>
            <person name="Dziuba M."/>
            <person name="Kuznetsov B."/>
            <person name="Mardanov A."/>
            <person name="Ravin N."/>
            <person name="Grouzdev D."/>
        </authorList>
    </citation>
    <scope>NUCLEOTIDE SEQUENCE [LARGE SCALE GENOMIC DNA]</scope>
    <source>
        <strain evidence="3 4">SpK</strain>
    </source>
</reference>
<feature type="chain" id="PRO_5028998393" evidence="1">
    <location>
        <begin position="19"/>
        <end position="331"/>
    </location>
</feature>
<dbReference type="PANTHER" id="PTHR21666:SF270">
    <property type="entry name" value="MUREIN HYDROLASE ACTIVATOR ENVC"/>
    <property type="match status" value="1"/>
</dbReference>
<dbReference type="GO" id="GO:0004222">
    <property type="term" value="F:metalloendopeptidase activity"/>
    <property type="evidence" value="ECO:0007669"/>
    <property type="project" value="TreeGrafter"/>
</dbReference>
<dbReference type="SUPFAM" id="SSF51261">
    <property type="entry name" value="Duplicated hybrid motif"/>
    <property type="match status" value="1"/>
</dbReference>
<accession>A0A7C9UXI0</accession>
<keyword evidence="4" id="KW-1185">Reference proteome</keyword>
<evidence type="ECO:0000313" key="3">
    <source>
        <dbReference type="EMBL" id="NFV80892.1"/>
    </source>
</evidence>
<evidence type="ECO:0000313" key="4">
    <source>
        <dbReference type="Proteomes" id="UP000480684"/>
    </source>
</evidence>
<comment type="caution">
    <text evidence="3">The sequence shown here is derived from an EMBL/GenBank/DDBJ whole genome shotgun (WGS) entry which is preliminary data.</text>
</comment>
<dbReference type="PANTHER" id="PTHR21666">
    <property type="entry name" value="PEPTIDASE-RELATED"/>
    <property type="match status" value="1"/>
</dbReference>
<keyword evidence="1" id="KW-0732">Signal</keyword>
<dbReference type="Proteomes" id="UP000480684">
    <property type="component" value="Unassembled WGS sequence"/>
</dbReference>
<dbReference type="CDD" id="cd12797">
    <property type="entry name" value="M23_peptidase"/>
    <property type="match status" value="1"/>
</dbReference>
<dbReference type="EMBL" id="JAAIYP010000038">
    <property type="protein sequence ID" value="NFV80892.1"/>
    <property type="molecule type" value="Genomic_DNA"/>
</dbReference>
<dbReference type="Pfam" id="PF01551">
    <property type="entry name" value="Peptidase_M23"/>
    <property type="match status" value="1"/>
</dbReference>
<feature type="signal peptide" evidence="1">
    <location>
        <begin position="1"/>
        <end position="18"/>
    </location>
</feature>
<gene>
    <name evidence="3" type="ORF">G4223_12295</name>
</gene>
<name>A0A7C9UXI0_9PROT</name>
<evidence type="ECO:0000259" key="2">
    <source>
        <dbReference type="Pfam" id="PF01551"/>
    </source>
</evidence>
<dbReference type="InterPro" id="IPR011055">
    <property type="entry name" value="Dup_hybrid_motif"/>
</dbReference>
<dbReference type="RefSeq" id="WP_163679927.1">
    <property type="nucleotide sequence ID" value="NZ_JAAIYP010000038.1"/>
</dbReference>
<sequence length="331" mass="35340">MRMFLALLLVLVAAPALADPPSLRLPLDCRLGEDCWIANYPDSDPGPGSRDYTCAPRSYDGHTGVDIALRDREALEAGVPVLAVAAGKVVAARDEVEDGLWLAGRKDEVKAARRECGNRVAVAHGDGWVTDYCHMRQGSIRVKVGDMVAAGQPLGLVGLSGMTEFPHIHVGLLRFAPGKTEGVPVDPFTGALLSAGCGQPPKPLWGQSLPYQAGDLYAVGFADHLPTADEVKRHAQGLAVVTPDAPALVAWATLFGVKGGDRLGVRLTAPDGSTLLEQTIALDRDQAWRMAASGKKRPVSGWVIGRYQAVVIWERPGRPPQMRTTAIEVRP</sequence>
<dbReference type="AlphaFoldDB" id="A0A7C9UXI0"/>